<proteinExistence type="predicted"/>
<accession>A0ABY2BS62</accession>
<gene>
    <name evidence="2" type="ORF">EV644_10369</name>
</gene>
<evidence type="ECO:0000313" key="3">
    <source>
        <dbReference type="Proteomes" id="UP000295818"/>
    </source>
</evidence>
<protein>
    <submittedName>
        <fullName evidence="2">HEPN domain-containing protein</fullName>
    </submittedName>
</protein>
<evidence type="ECO:0000313" key="2">
    <source>
        <dbReference type="EMBL" id="TCO27372.1"/>
    </source>
</evidence>
<evidence type="ECO:0000259" key="1">
    <source>
        <dbReference type="Pfam" id="PF05168"/>
    </source>
</evidence>
<sequence>MPGTLAFSDVPHIGCVRWPACQVVAQASSLSCISWRTCVADLLADHTAPAVWNGEHVEEMTKVSDPNPAVDQSGEIAAESEFAQNTFQSMFDLFWNPEIERRGGHEVTGPLRKALAIMRTDQPVEILLNEEADLVLSAEATGPIERGDPIYPDDIGDVSDLRPLRIDEEAGWVAFAVLPNGQGMLAFDFRRNRGRGRRLLGLAREYLEVAQGACAAGHERPAVEAAHACAELIVTAMMYLTDEAPVNGGRSPHGKRKHWLNVHTHLGNAPVRFHETLVRLGELRPSARYGEEKRQPASGEVGKLIDVLREMIEHAAVRVGEPLPEIVDLD</sequence>
<keyword evidence="3" id="KW-1185">Reference proteome</keyword>
<dbReference type="InterPro" id="IPR007842">
    <property type="entry name" value="HEPN_dom"/>
</dbReference>
<comment type="caution">
    <text evidence="2">The sequence shown here is derived from an EMBL/GenBank/DDBJ whole genome shotgun (WGS) entry which is preliminary data.</text>
</comment>
<organism evidence="2 3">
    <name type="scientific">Kribbella orskensis</name>
    <dbReference type="NCBI Taxonomy" id="2512216"/>
    <lineage>
        <taxon>Bacteria</taxon>
        <taxon>Bacillati</taxon>
        <taxon>Actinomycetota</taxon>
        <taxon>Actinomycetes</taxon>
        <taxon>Propionibacteriales</taxon>
        <taxon>Kribbellaceae</taxon>
        <taxon>Kribbella</taxon>
    </lineage>
</organism>
<dbReference type="EMBL" id="SLWM01000003">
    <property type="protein sequence ID" value="TCO27372.1"/>
    <property type="molecule type" value="Genomic_DNA"/>
</dbReference>
<reference evidence="2 3" key="1">
    <citation type="journal article" date="2015" name="Stand. Genomic Sci.">
        <title>Genomic Encyclopedia of Bacterial and Archaeal Type Strains, Phase III: the genomes of soil and plant-associated and newly described type strains.</title>
        <authorList>
            <person name="Whitman W.B."/>
            <person name="Woyke T."/>
            <person name="Klenk H.P."/>
            <person name="Zhou Y."/>
            <person name="Lilburn T.G."/>
            <person name="Beck B.J."/>
            <person name="De Vos P."/>
            <person name="Vandamme P."/>
            <person name="Eisen J.A."/>
            <person name="Garrity G."/>
            <person name="Hugenholtz P."/>
            <person name="Kyrpides N.C."/>
        </authorList>
    </citation>
    <scope>NUCLEOTIDE SEQUENCE [LARGE SCALE GENOMIC DNA]</scope>
    <source>
        <strain evidence="2 3">VKM Ac-2538</strain>
    </source>
</reference>
<dbReference type="Proteomes" id="UP000295818">
    <property type="component" value="Unassembled WGS sequence"/>
</dbReference>
<dbReference type="Pfam" id="PF05168">
    <property type="entry name" value="HEPN"/>
    <property type="match status" value="1"/>
</dbReference>
<feature type="domain" description="HEPN" evidence="1">
    <location>
        <begin position="199"/>
        <end position="313"/>
    </location>
</feature>
<name>A0ABY2BS62_9ACTN</name>